<reference evidence="10" key="1">
    <citation type="journal article" date="2019" name="Int. J. Syst. Evol. Microbiol.">
        <title>The Global Catalogue of Microorganisms (GCM) 10K type strain sequencing project: providing services to taxonomists for standard genome sequencing and annotation.</title>
        <authorList>
            <consortium name="The Broad Institute Genomics Platform"/>
            <consortium name="The Broad Institute Genome Sequencing Center for Infectious Disease"/>
            <person name="Wu L."/>
            <person name="Ma J."/>
        </authorList>
    </citation>
    <scope>NUCLEOTIDE SEQUENCE [LARGE SCALE GENOMIC DNA]</scope>
    <source>
        <strain evidence="10">JCM 18302</strain>
    </source>
</reference>
<evidence type="ECO:0000256" key="6">
    <source>
        <dbReference type="SAM" id="MobiDB-lite"/>
    </source>
</evidence>
<keyword evidence="10" id="KW-1185">Reference proteome</keyword>
<evidence type="ECO:0000256" key="4">
    <source>
        <dbReference type="ARBA" id="ARBA00022989"/>
    </source>
</evidence>
<dbReference type="PANTHER" id="PTHR32322:SF2">
    <property type="entry name" value="EAMA DOMAIN-CONTAINING PROTEIN"/>
    <property type="match status" value="1"/>
</dbReference>
<dbReference type="InterPro" id="IPR050638">
    <property type="entry name" value="AA-Vitamin_Transporters"/>
</dbReference>
<comment type="subcellular location">
    <subcellularLocation>
        <location evidence="1">Membrane</location>
        <topology evidence="1">Multi-pass membrane protein</topology>
    </subcellularLocation>
</comment>
<feature type="transmembrane region" description="Helical" evidence="7">
    <location>
        <begin position="181"/>
        <end position="199"/>
    </location>
</feature>
<dbReference type="PANTHER" id="PTHR32322">
    <property type="entry name" value="INNER MEMBRANE TRANSPORTER"/>
    <property type="match status" value="1"/>
</dbReference>
<dbReference type="EMBL" id="BAABJO010000020">
    <property type="protein sequence ID" value="GAA5129188.1"/>
    <property type="molecule type" value="Genomic_DNA"/>
</dbReference>
<sequence length="311" mass="31383">MNRLPKLGAAAPFAMVGIMSSGFLVSQLATPHVEPLTFLLLRYAAVLVLMLALALAARAAWPRGRQLLHVAVSGTGIHAGYLGGMWLAVAGGMPSSVVALVTNLQPVLTGIALAAVGARVSARAATGLVIGFGGVALVVAARLSTDGVTASGIGLAVLALLSVTAGTLYQKALCPAFDLRTGQVVQSAACIAVTAPFAITSESFHVEWTVTVASALMWAVGVNTVAGMSILYGMLRRGSAERVTSYFYLTPAVTTVLAAVLFGEPIAPVTALGIVVTMAGVVLVTARPAGERPGGAPSGQDAQTAAVPVEA</sequence>
<feature type="transmembrane region" description="Helical" evidence="7">
    <location>
        <begin position="36"/>
        <end position="55"/>
    </location>
</feature>
<evidence type="ECO:0000256" key="3">
    <source>
        <dbReference type="ARBA" id="ARBA00022692"/>
    </source>
</evidence>
<evidence type="ECO:0000313" key="10">
    <source>
        <dbReference type="Proteomes" id="UP001500804"/>
    </source>
</evidence>
<dbReference type="InterPro" id="IPR037185">
    <property type="entry name" value="EmrE-like"/>
</dbReference>
<evidence type="ECO:0000256" key="1">
    <source>
        <dbReference type="ARBA" id="ARBA00004141"/>
    </source>
</evidence>
<keyword evidence="5 7" id="KW-0472">Membrane</keyword>
<feature type="domain" description="EamA" evidence="8">
    <location>
        <begin position="14"/>
        <end position="139"/>
    </location>
</feature>
<name>A0ABP9NP81_9PSEU</name>
<protein>
    <submittedName>
        <fullName evidence="9">DMT family transporter</fullName>
    </submittedName>
</protein>
<comment type="similarity">
    <text evidence="2">Belongs to the EamA transporter family.</text>
</comment>
<feature type="transmembrane region" description="Helical" evidence="7">
    <location>
        <begin position="269"/>
        <end position="286"/>
    </location>
</feature>
<gene>
    <name evidence="9" type="ORF">GCM10023320_49300</name>
</gene>
<dbReference type="SUPFAM" id="SSF103481">
    <property type="entry name" value="Multidrug resistance efflux transporter EmrE"/>
    <property type="match status" value="1"/>
</dbReference>
<dbReference type="Proteomes" id="UP001500804">
    <property type="component" value="Unassembled WGS sequence"/>
</dbReference>
<organism evidence="9 10">
    <name type="scientific">Pseudonocardia adelaidensis</name>
    <dbReference type="NCBI Taxonomy" id="648754"/>
    <lineage>
        <taxon>Bacteria</taxon>
        <taxon>Bacillati</taxon>
        <taxon>Actinomycetota</taxon>
        <taxon>Actinomycetes</taxon>
        <taxon>Pseudonocardiales</taxon>
        <taxon>Pseudonocardiaceae</taxon>
        <taxon>Pseudonocardia</taxon>
    </lineage>
</organism>
<comment type="caution">
    <text evidence="9">The sequence shown here is derived from an EMBL/GenBank/DDBJ whole genome shotgun (WGS) entry which is preliminary data.</text>
</comment>
<evidence type="ECO:0000259" key="8">
    <source>
        <dbReference type="Pfam" id="PF00892"/>
    </source>
</evidence>
<feature type="transmembrane region" description="Helical" evidence="7">
    <location>
        <begin position="211"/>
        <end position="234"/>
    </location>
</feature>
<dbReference type="Pfam" id="PF00892">
    <property type="entry name" value="EamA"/>
    <property type="match status" value="2"/>
</dbReference>
<feature type="region of interest" description="Disordered" evidence="6">
    <location>
        <begin position="290"/>
        <end position="311"/>
    </location>
</feature>
<feature type="transmembrane region" description="Helical" evidence="7">
    <location>
        <begin position="124"/>
        <end position="143"/>
    </location>
</feature>
<feature type="domain" description="EamA" evidence="8">
    <location>
        <begin position="151"/>
        <end position="285"/>
    </location>
</feature>
<evidence type="ECO:0000256" key="5">
    <source>
        <dbReference type="ARBA" id="ARBA00023136"/>
    </source>
</evidence>
<evidence type="ECO:0000256" key="2">
    <source>
        <dbReference type="ARBA" id="ARBA00007362"/>
    </source>
</evidence>
<proteinExistence type="inferred from homology"/>
<feature type="transmembrane region" description="Helical" evidence="7">
    <location>
        <begin position="95"/>
        <end position="117"/>
    </location>
</feature>
<accession>A0ABP9NP81</accession>
<evidence type="ECO:0000256" key="7">
    <source>
        <dbReference type="SAM" id="Phobius"/>
    </source>
</evidence>
<evidence type="ECO:0000313" key="9">
    <source>
        <dbReference type="EMBL" id="GAA5129188.1"/>
    </source>
</evidence>
<keyword evidence="3 7" id="KW-0812">Transmembrane</keyword>
<feature type="transmembrane region" description="Helical" evidence="7">
    <location>
        <begin position="246"/>
        <end position="263"/>
    </location>
</feature>
<feature type="transmembrane region" description="Helical" evidence="7">
    <location>
        <begin position="67"/>
        <end position="89"/>
    </location>
</feature>
<feature type="transmembrane region" description="Helical" evidence="7">
    <location>
        <begin position="149"/>
        <end position="169"/>
    </location>
</feature>
<dbReference type="InterPro" id="IPR000620">
    <property type="entry name" value="EamA_dom"/>
</dbReference>
<keyword evidence="4 7" id="KW-1133">Transmembrane helix</keyword>